<dbReference type="SUPFAM" id="SSF51695">
    <property type="entry name" value="PLC-like phosphodiesterases"/>
    <property type="match status" value="1"/>
</dbReference>
<protein>
    <submittedName>
        <fullName evidence="2">Glycerophosphodiester phosphodiesterase</fullName>
    </submittedName>
</protein>
<gene>
    <name evidence="2" type="ORF">E6H05_08030</name>
</gene>
<proteinExistence type="predicted"/>
<reference evidence="2 3" key="1">
    <citation type="journal article" date="2019" name="Nat. Microbiol.">
        <title>Mediterranean grassland soil C-N compound turnover is dependent on rainfall and depth, and is mediated by genomically divergent microorganisms.</title>
        <authorList>
            <person name="Diamond S."/>
            <person name="Andeer P.F."/>
            <person name="Li Z."/>
            <person name="Crits-Christoph A."/>
            <person name="Burstein D."/>
            <person name="Anantharaman K."/>
            <person name="Lane K.R."/>
            <person name="Thomas B.C."/>
            <person name="Pan C."/>
            <person name="Northen T.R."/>
            <person name="Banfield J.F."/>
        </authorList>
    </citation>
    <scope>NUCLEOTIDE SEQUENCE [LARGE SCALE GENOMIC DNA]</scope>
    <source>
        <strain evidence="2">NP_8</strain>
    </source>
</reference>
<dbReference type="PANTHER" id="PTHR46211">
    <property type="entry name" value="GLYCEROPHOSPHORYL DIESTER PHOSPHODIESTERASE"/>
    <property type="match status" value="1"/>
</dbReference>
<dbReference type="PANTHER" id="PTHR46211:SF14">
    <property type="entry name" value="GLYCEROPHOSPHODIESTER PHOSPHODIESTERASE"/>
    <property type="match status" value="1"/>
</dbReference>
<feature type="domain" description="GP-PDE" evidence="1">
    <location>
        <begin position="11"/>
        <end position="245"/>
    </location>
</feature>
<name>A0A537ITA9_9BACT</name>
<evidence type="ECO:0000313" key="3">
    <source>
        <dbReference type="Proteomes" id="UP000318834"/>
    </source>
</evidence>
<dbReference type="EMBL" id="VBAP01000056">
    <property type="protein sequence ID" value="TMI74561.1"/>
    <property type="molecule type" value="Genomic_DNA"/>
</dbReference>
<dbReference type="PROSITE" id="PS51704">
    <property type="entry name" value="GP_PDE"/>
    <property type="match status" value="1"/>
</dbReference>
<evidence type="ECO:0000259" key="1">
    <source>
        <dbReference type="PROSITE" id="PS51704"/>
    </source>
</evidence>
<dbReference type="InterPro" id="IPR017946">
    <property type="entry name" value="PLC-like_Pdiesterase_TIM-brl"/>
</dbReference>
<dbReference type="Gene3D" id="3.20.20.190">
    <property type="entry name" value="Phosphatidylinositol (PI) phosphodiesterase"/>
    <property type="match status" value="1"/>
</dbReference>
<dbReference type="GO" id="GO:0006629">
    <property type="term" value="P:lipid metabolic process"/>
    <property type="evidence" value="ECO:0007669"/>
    <property type="project" value="InterPro"/>
</dbReference>
<dbReference type="Proteomes" id="UP000318834">
    <property type="component" value="Unassembled WGS sequence"/>
</dbReference>
<dbReference type="AlphaFoldDB" id="A0A537ITA9"/>
<sequence>MELLASRAGRPLISAHRGFAAAAPENTLAALDLAWRAGATVAEIDVQLTRDGRVVLMHDRSVTRTTNGSGLVRDLTFRELKAMDAGAWFDRKFAGERVPALAEVLDWSRGRLGFLIELKNYPHREMPLVEKTIAEIEAHGAQDYVVPAGFDHVTLAEIHRIRPQWPLEMIYIARLADPVHAARAAGATLISLEPEFCLEPDVKAMHAAGLSVLTTLLNGEHAQELLRIGVDVFESDDVGMAASALGVSPRV</sequence>
<organism evidence="2 3">
    <name type="scientific">Candidatus Segetimicrobium genomatis</name>
    <dbReference type="NCBI Taxonomy" id="2569760"/>
    <lineage>
        <taxon>Bacteria</taxon>
        <taxon>Bacillati</taxon>
        <taxon>Candidatus Sysuimicrobiota</taxon>
        <taxon>Candidatus Sysuimicrobiia</taxon>
        <taxon>Candidatus Sysuimicrobiales</taxon>
        <taxon>Candidatus Segetimicrobiaceae</taxon>
        <taxon>Candidatus Segetimicrobium</taxon>
    </lineage>
</organism>
<evidence type="ECO:0000313" key="2">
    <source>
        <dbReference type="EMBL" id="TMI74561.1"/>
    </source>
</evidence>
<dbReference type="Pfam" id="PF03009">
    <property type="entry name" value="GDPD"/>
    <property type="match status" value="1"/>
</dbReference>
<accession>A0A537ITA9</accession>
<comment type="caution">
    <text evidence="2">The sequence shown here is derived from an EMBL/GenBank/DDBJ whole genome shotgun (WGS) entry which is preliminary data.</text>
</comment>
<dbReference type="GO" id="GO:0008081">
    <property type="term" value="F:phosphoric diester hydrolase activity"/>
    <property type="evidence" value="ECO:0007669"/>
    <property type="project" value="InterPro"/>
</dbReference>
<dbReference type="InterPro" id="IPR030395">
    <property type="entry name" value="GP_PDE_dom"/>
</dbReference>